<comment type="similarity">
    <text evidence="1">Belongs to the Tevenvirinae sliding clamp family.</text>
</comment>
<organism evidence="2 3">
    <name type="scientific">Acidovorax phage ACP17</name>
    <dbReference type="NCBI Taxonomy" id="2010329"/>
    <lineage>
        <taxon>Viruses</taxon>
        <taxon>Duplodnaviria</taxon>
        <taxon>Heunggongvirae</taxon>
        <taxon>Uroviricota</taxon>
        <taxon>Caudoviricetes</taxon>
        <taxon>Busanvirus</taxon>
        <taxon>Busanvirus ACP17</taxon>
    </lineage>
</organism>
<name>A0A218M2V8_9CAUD</name>
<dbReference type="HAMAP" id="MF_04161">
    <property type="entry name" value="Sliding_clamp_T4"/>
    <property type="match status" value="1"/>
</dbReference>
<dbReference type="GO" id="GO:0006260">
    <property type="term" value="P:DNA replication"/>
    <property type="evidence" value="ECO:0007669"/>
    <property type="project" value="UniProtKB-KW"/>
</dbReference>
<evidence type="ECO:0000256" key="1">
    <source>
        <dbReference type="HAMAP-Rule" id="MF_04161"/>
    </source>
</evidence>
<dbReference type="GO" id="GO:0019083">
    <property type="term" value="P:viral transcription"/>
    <property type="evidence" value="ECO:0007669"/>
    <property type="project" value="UniProtKB-UniRule"/>
</dbReference>
<keyword evidence="3" id="KW-1185">Reference proteome</keyword>
<keyword evidence="1" id="KW-1195">Viral transcription</keyword>
<dbReference type="Gene3D" id="3.70.10.10">
    <property type="match status" value="1"/>
</dbReference>
<protein>
    <recommendedName>
        <fullName evidence="1">Sliding clamp</fullName>
    </recommendedName>
    <alternativeName>
        <fullName evidence="1">DNA polymerase accessory protein Gp45</fullName>
    </alternativeName>
    <alternativeName>
        <fullName evidence="1">DNA polymerase clamp</fullName>
    </alternativeName>
</protein>
<keyword evidence="1" id="KW-1194">Viral DNA replication</keyword>
<dbReference type="SUPFAM" id="SSF55979">
    <property type="entry name" value="DNA clamp"/>
    <property type="match status" value="2"/>
</dbReference>
<dbReference type="Proteomes" id="UP000224101">
    <property type="component" value="Segment"/>
</dbReference>
<evidence type="ECO:0000313" key="2">
    <source>
        <dbReference type="EMBL" id="ASD50388.1"/>
    </source>
</evidence>
<dbReference type="RefSeq" id="YP_009609708.1">
    <property type="nucleotide sequence ID" value="NC_041997.1"/>
</dbReference>
<accession>A0A218M2V8</accession>
<dbReference type="EMBL" id="KY979132">
    <property type="protein sequence ID" value="ASD50388.1"/>
    <property type="molecule type" value="Genomic_DNA"/>
</dbReference>
<dbReference type="GO" id="GO:0039693">
    <property type="term" value="P:viral DNA genome replication"/>
    <property type="evidence" value="ECO:0007669"/>
    <property type="project" value="UniProtKB-UniRule"/>
</dbReference>
<comment type="subunit">
    <text evidence="1">Homotrimer. Interacts with the viral DNA polymerase; this interaction constitutes the polymerase holoenzyme. Interacts with the sliding-clamp-loader; this interaction allows the sliding-clamp-loader to open the sliding clamp. Interacts with the viral DNA ligase. Part of the replicase complex that includes the DNA polymerase, the polymerase clamp, the clamp loader complex, the single-stranded DNA binding protein, the primase, the helicase and the helicase assembly factor. Interacts with the viral RNA polymerase (RNAP). Part of the transcription activation complex containing host RNAP, the viral RNA polymerase sigma-like factor, the late transcription coactivator, and the sliding clamp.</text>
</comment>
<reference evidence="2 3" key="1">
    <citation type="submission" date="2017-08" db="EMBL/GenBank/DDBJ databases">
        <title>Characterization and complete genome sequence of novel bacteriophage infecting the causal agent of bacterial fruit blotch, Acidovorax citrulli.</title>
        <authorList>
            <person name="Midani A.R."/>
            <person name="Park S.-H."/>
            <person name="Choi T.-J."/>
        </authorList>
    </citation>
    <scope>NUCLEOTIDE SEQUENCE [LARGE SCALE GENOMIC DNA]</scope>
</reference>
<dbReference type="GO" id="GO:0030337">
    <property type="term" value="F:DNA polymerase processivity factor activity"/>
    <property type="evidence" value="ECO:0007669"/>
    <property type="project" value="UniProtKB-UniRule"/>
</dbReference>
<evidence type="ECO:0000313" key="3">
    <source>
        <dbReference type="Proteomes" id="UP000224101"/>
    </source>
</evidence>
<dbReference type="GeneID" id="40085793"/>
<sequence>MQPKTIEILKSFAAINQGIVVREGNVLRTMSQSKNIFGTATVPDDFPREFAIYNLNELLSVLSLFEAPEIGYGDDAITIKQGRSTIQYVYSSPAVVVAPPADKSIPVKDVQLEFDLTKEGLTALLKAAAVMKAADLVVTKKGLSAIDKKRGGENSYQVDLDVEGDTNDEFSVKIDTLKGVIPANYRVRVTPRVISFDAEGLSYVIALDKDKA</sequence>
<dbReference type="KEGG" id="vg:40085793"/>
<dbReference type="InterPro" id="IPR046938">
    <property type="entry name" value="DNA_clamp_sf"/>
</dbReference>
<dbReference type="OrthoDB" id="7567at10239"/>
<comment type="function">
    <text evidence="1">Sliding clamp that encircles the genomic DNA and links the DNA polymerase to the template to control the processivity of DNA synthesis. Responsible for tethering the catalytic subunit of DNA polymerase to DNA during high-speed replication. Interaction with the sliding-clamp-loader opens the sliding clamp so that it can be loaded around the DNA template. During transcription, encircles the DNA and tethers host RNA polymerase (RNAP) to it.</text>
</comment>
<keyword evidence="1" id="KW-0235">DNA replication</keyword>
<dbReference type="InterPro" id="IPR046389">
    <property type="entry name" value="Sliding_clamp_T4"/>
</dbReference>
<proteinExistence type="inferred from homology"/>